<evidence type="ECO:0000313" key="2">
    <source>
        <dbReference type="EMBL" id="MED6162715.1"/>
    </source>
</evidence>
<keyword evidence="3" id="KW-1185">Reference proteome</keyword>
<reference evidence="2 3" key="1">
    <citation type="journal article" date="2023" name="Plants (Basel)">
        <title>Bridging the Gap: Combining Genomics and Transcriptomics Approaches to Understand Stylosanthes scabra, an Orphan Legume from the Brazilian Caatinga.</title>
        <authorList>
            <person name="Ferreira-Neto J.R.C."/>
            <person name="da Silva M.D."/>
            <person name="Binneck E."/>
            <person name="de Melo N.F."/>
            <person name="da Silva R.H."/>
            <person name="de Melo A.L.T.M."/>
            <person name="Pandolfi V."/>
            <person name="Bustamante F.O."/>
            <person name="Brasileiro-Vidal A.C."/>
            <person name="Benko-Iseppon A.M."/>
        </authorList>
    </citation>
    <scope>NUCLEOTIDE SEQUENCE [LARGE SCALE GENOMIC DNA]</scope>
    <source>
        <tissue evidence="2">Leaves</tissue>
    </source>
</reference>
<feature type="region of interest" description="Disordered" evidence="1">
    <location>
        <begin position="32"/>
        <end position="67"/>
    </location>
</feature>
<feature type="compositionally biased region" description="Basic and acidic residues" evidence="1">
    <location>
        <begin position="32"/>
        <end position="41"/>
    </location>
</feature>
<comment type="caution">
    <text evidence="2">The sequence shown here is derived from an EMBL/GenBank/DDBJ whole genome shotgun (WGS) entry which is preliminary data.</text>
</comment>
<accession>A0ABU6UQB4</accession>
<proteinExistence type="predicted"/>
<dbReference type="EMBL" id="JASCZI010121711">
    <property type="protein sequence ID" value="MED6162715.1"/>
    <property type="molecule type" value="Genomic_DNA"/>
</dbReference>
<evidence type="ECO:0000256" key="1">
    <source>
        <dbReference type="SAM" id="MobiDB-lite"/>
    </source>
</evidence>
<name>A0ABU6UQB4_9FABA</name>
<gene>
    <name evidence="2" type="ORF">PIB30_073184</name>
</gene>
<organism evidence="2 3">
    <name type="scientific">Stylosanthes scabra</name>
    <dbReference type="NCBI Taxonomy" id="79078"/>
    <lineage>
        <taxon>Eukaryota</taxon>
        <taxon>Viridiplantae</taxon>
        <taxon>Streptophyta</taxon>
        <taxon>Embryophyta</taxon>
        <taxon>Tracheophyta</taxon>
        <taxon>Spermatophyta</taxon>
        <taxon>Magnoliopsida</taxon>
        <taxon>eudicotyledons</taxon>
        <taxon>Gunneridae</taxon>
        <taxon>Pentapetalae</taxon>
        <taxon>rosids</taxon>
        <taxon>fabids</taxon>
        <taxon>Fabales</taxon>
        <taxon>Fabaceae</taxon>
        <taxon>Papilionoideae</taxon>
        <taxon>50 kb inversion clade</taxon>
        <taxon>dalbergioids sensu lato</taxon>
        <taxon>Dalbergieae</taxon>
        <taxon>Pterocarpus clade</taxon>
        <taxon>Stylosanthes</taxon>
    </lineage>
</organism>
<protein>
    <submittedName>
        <fullName evidence="2">Uncharacterized protein</fullName>
    </submittedName>
</protein>
<sequence length="67" mass="7610">MIVGYWRLEVEGTVDEGEGDDKSWQTWVLRNRARDENDRKSPGLGIRSDSKPGPLSKPGQLPRESWA</sequence>
<dbReference type="Proteomes" id="UP001341840">
    <property type="component" value="Unassembled WGS sequence"/>
</dbReference>
<evidence type="ECO:0000313" key="3">
    <source>
        <dbReference type="Proteomes" id="UP001341840"/>
    </source>
</evidence>